<accession>A0A6J4T7V6</accession>
<evidence type="ECO:0008006" key="2">
    <source>
        <dbReference type="Google" id="ProtNLM"/>
    </source>
</evidence>
<proteinExistence type="predicted"/>
<organism evidence="1">
    <name type="scientific">uncultured Solirubrobacterales bacterium</name>
    <dbReference type="NCBI Taxonomy" id="768556"/>
    <lineage>
        <taxon>Bacteria</taxon>
        <taxon>Bacillati</taxon>
        <taxon>Actinomycetota</taxon>
        <taxon>Thermoleophilia</taxon>
        <taxon>Solirubrobacterales</taxon>
        <taxon>environmental samples</taxon>
    </lineage>
</organism>
<protein>
    <recommendedName>
        <fullName evidence="2">DUF4177 domain-containing protein</fullName>
    </recommendedName>
</protein>
<dbReference type="AlphaFoldDB" id="A0A6J4T7V6"/>
<dbReference type="EMBL" id="CADCVV010000188">
    <property type="protein sequence ID" value="CAA9516440.1"/>
    <property type="molecule type" value="Genomic_DNA"/>
</dbReference>
<reference evidence="1" key="1">
    <citation type="submission" date="2020-02" db="EMBL/GenBank/DDBJ databases">
        <authorList>
            <person name="Meier V. D."/>
        </authorList>
    </citation>
    <scope>NUCLEOTIDE SEQUENCE</scope>
    <source>
        <strain evidence="1">AVDCRST_MAG17</strain>
    </source>
</reference>
<sequence>MKEYQAVILRLTRHTHDDEDALTDLLNERSRGGWEPALMTQDGARVTLVFSRRSEGVQA</sequence>
<gene>
    <name evidence="1" type="ORF">AVDCRST_MAG17-2311</name>
</gene>
<evidence type="ECO:0000313" key="1">
    <source>
        <dbReference type="EMBL" id="CAA9516440.1"/>
    </source>
</evidence>
<name>A0A6J4T7V6_9ACTN</name>